<dbReference type="PANTHER" id="PTHR47691">
    <property type="entry name" value="REGULATOR-RELATED"/>
    <property type="match status" value="1"/>
</dbReference>
<keyword evidence="5" id="KW-1185">Reference proteome</keyword>
<dbReference type="SUPFAM" id="SSF52540">
    <property type="entry name" value="P-loop containing nucleoside triphosphate hydrolases"/>
    <property type="match status" value="1"/>
</dbReference>
<dbReference type="SMART" id="SM00862">
    <property type="entry name" value="Trans_reg_C"/>
    <property type="match status" value="1"/>
</dbReference>
<dbReference type="InterPro" id="IPR001867">
    <property type="entry name" value="OmpR/PhoB-type_DNA-bd"/>
</dbReference>
<evidence type="ECO:0000256" key="1">
    <source>
        <dbReference type="ARBA" id="ARBA00023125"/>
    </source>
</evidence>
<reference evidence="4 5" key="1">
    <citation type="submission" date="2019-11" db="EMBL/GenBank/DDBJ databases">
        <title>Novel species isolated from a subtropical stream in China.</title>
        <authorList>
            <person name="Lu H."/>
        </authorList>
    </citation>
    <scope>NUCLEOTIDE SEQUENCE [LARGE SCALE GENOMIC DNA]</scope>
    <source>
        <strain evidence="4 5">FT92W</strain>
    </source>
</reference>
<dbReference type="InterPro" id="IPR016032">
    <property type="entry name" value="Sig_transdc_resp-reg_C-effctor"/>
</dbReference>
<sequence length="944" mass="101961">MLPPDTVFLFGSFRLVPAERALYGSGGAVRLHGRAFDLLLALVERAGEVIAKDELLARVWPQTFVEEGNLRVHIAALRKALHDDSGQPYVDNVVGRGYSFVAPVRRVSSSADAAIAAPAPAMPLPRQPRLFGRHDTLLRLEDLLAQGRLVTVAGPGGMGKTSVALAIAARCAARGGRVHLLDMAPLADAAQLGGALALTLGVPALAQDPVPGLVAHLRGVQALLVFDNCEHVIDAAAALAERLLRDTSGIRILATSREPLRAEAECVHRLPPLALPDATHAAHADALAASPAVQLFAERAANGMDGFRLTPDNAACVADICRRLDGIPLAIELAAGRAEFFGVHGLAARLEDCFAVLTRGRRTALPRHQTLRATLDWSYDMLPPLEQAILRRLAVFRAPFGLDCAIDVVCCEQADRDFVIDSIANLAAKSLLSVDSSGSETLYRLLGTTRAYALDKLRASGELDRVSRRYAQRCCALMEQAQGLFDELPLVQWLARFGGSIGHVRAALDWTLGAAGDEDNEDDDARFALGLRLCAASATLWYQLSLMDEYRRRLEHAMQRVRGGALRIDAGTEMRLQLAMGHALVHVGEQVDSARRADAFARALALADRLGDGAARMAALWGCYTDAIFGGDYHAALAYAERYGAAAAHGGELAQVGHARMLARSMHYLGHQQRARAHVDYVARHPLSHRRHALHRGFQFDQHISTLAIQGRVLWLQGYPEQAAHVARQCVDDALRVGHGISLCFALLLGCTVSTWSGDAQEAGRYTDLILEHSQRCALPHWHFWGEGFAVAQRLLHDGDAAAEVVTGPAVSALHQSPYCGDMQVDVMATLHPRLLSARAIARADAGQAGWSCAEVLRSWGESLRRGGSPEQAGQLFQRALDVAREQGAGAWELRAAISLARLRQSQGRTGEALAPLQAAYERFSEGHATRDLLQARALLDELS</sequence>
<dbReference type="Pfam" id="PF25872">
    <property type="entry name" value="HTH_77"/>
    <property type="match status" value="1"/>
</dbReference>
<dbReference type="InterPro" id="IPR058852">
    <property type="entry name" value="HTH_77"/>
</dbReference>
<name>A0A7X2IL89_9BURK</name>
<dbReference type="Pfam" id="PF13424">
    <property type="entry name" value="TPR_12"/>
    <property type="match status" value="1"/>
</dbReference>
<evidence type="ECO:0000256" key="2">
    <source>
        <dbReference type="PROSITE-ProRule" id="PRU01091"/>
    </source>
</evidence>
<evidence type="ECO:0000259" key="3">
    <source>
        <dbReference type="PROSITE" id="PS51755"/>
    </source>
</evidence>
<dbReference type="Gene3D" id="3.40.50.300">
    <property type="entry name" value="P-loop containing nucleotide triphosphate hydrolases"/>
    <property type="match status" value="1"/>
</dbReference>
<dbReference type="PROSITE" id="PS51755">
    <property type="entry name" value="OMPR_PHOB"/>
    <property type="match status" value="1"/>
</dbReference>
<accession>A0A7X2IL89</accession>
<keyword evidence="1 2" id="KW-0238">DNA-binding</keyword>
<proteinExistence type="predicted"/>
<evidence type="ECO:0000313" key="5">
    <source>
        <dbReference type="Proteomes" id="UP000446768"/>
    </source>
</evidence>
<dbReference type="CDD" id="cd00383">
    <property type="entry name" value="trans_reg_C"/>
    <property type="match status" value="1"/>
</dbReference>
<dbReference type="SMART" id="SM00382">
    <property type="entry name" value="AAA"/>
    <property type="match status" value="1"/>
</dbReference>
<dbReference type="EMBL" id="WKJJ01000005">
    <property type="protein sequence ID" value="MRV71919.1"/>
    <property type="molecule type" value="Genomic_DNA"/>
</dbReference>
<protein>
    <submittedName>
        <fullName evidence="4">Tetratricopeptide repeat protein</fullName>
    </submittedName>
</protein>
<dbReference type="InterPro" id="IPR003593">
    <property type="entry name" value="AAA+_ATPase"/>
</dbReference>
<dbReference type="RefSeq" id="WP_154372970.1">
    <property type="nucleotide sequence ID" value="NZ_WKJJ01000005.1"/>
</dbReference>
<dbReference type="Proteomes" id="UP000446768">
    <property type="component" value="Unassembled WGS sequence"/>
</dbReference>
<dbReference type="InterPro" id="IPR036388">
    <property type="entry name" value="WH-like_DNA-bd_sf"/>
</dbReference>
<feature type="DNA-binding region" description="OmpR/PhoB-type" evidence="2">
    <location>
        <begin position="5"/>
        <end position="102"/>
    </location>
</feature>
<dbReference type="InterPro" id="IPR011990">
    <property type="entry name" value="TPR-like_helical_dom_sf"/>
</dbReference>
<evidence type="ECO:0000313" key="4">
    <source>
        <dbReference type="EMBL" id="MRV71919.1"/>
    </source>
</evidence>
<dbReference type="Gene3D" id="1.25.40.10">
    <property type="entry name" value="Tetratricopeptide repeat domain"/>
    <property type="match status" value="1"/>
</dbReference>
<dbReference type="SUPFAM" id="SSF48452">
    <property type="entry name" value="TPR-like"/>
    <property type="match status" value="1"/>
</dbReference>
<dbReference type="SUPFAM" id="SSF46894">
    <property type="entry name" value="C-terminal effector domain of the bipartite response regulators"/>
    <property type="match status" value="1"/>
</dbReference>
<dbReference type="GO" id="GO:0003677">
    <property type="term" value="F:DNA binding"/>
    <property type="evidence" value="ECO:0007669"/>
    <property type="project" value="UniProtKB-UniRule"/>
</dbReference>
<dbReference type="Gene3D" id="1.10.10.10">
    <property type="entry name" value="Winged helix-like DNA-binding domain superfamily/Winged helix DNA-binding domain"/>
    <property type="match status" value="1"/>
</dbReference>
<dbReference type="GO" id="GO:0000160">
    <property type="term" value="P:phosphorelay signal transduction system"/>
    <property type="evidence" value="ECO:0007669"/>
    <property type="project" value="InterPro"/>
</dbReference>
<feature type="domain" description="OmpR/PhoB-type" evidence="3">
    <location>
        <begin position="5"/>
        <end position="102"/>
    </location>
</feature>
<gene>
    <name evidence="4" type="ORF">GJ700_09325</name>
</gene>
<comment type="caution">
    <text evidence="4">The sequence shown here is derived from an EMBL/GenBank/DDBJ whole genome shotgun (WGS) entry which is preliminary data.</text>
</comment>
<dbReference type="AlphaFoldDB" id="A0A7X2IL89"/>
<organism evidence="4 5">
    <name type="scientific">Pseudoduganella rivuli</name>
    <dbReference type="NCBI Taxonomy" id="2666085"/>
    <lineage>
        <taxon>Bacteria</taxon>
        <taxon>Pseudomonadati</taxon>
        <taxon>Pseudomonadota</taxon>
        <taxon>Betaproteobacteria</taxon>
        <taxon>Burkholderiales</taxon>
        <taxon>Oxalobacteraceae</taxon>
        <taxon>Telluria group</taxon>
        <taxon>Pseudoduganella</taxon>
    </lineage>
</organism>
<dbReference type="InterPro" id="IPR027417">
    <property type="entry name" value="P-loop_NTPase"/>
</dbReference>
<dbReference type="GO" id="GO:0006355">
    <property type="term" value="P:regulation of DNA-templated transcription"/>
    <property type="evidence" value="ECO:0007669"/>
    <property type="project" value="InterPro"/>
</dbReference>
<dbReference type="PANTHER" id="PTHR47691:SF3">
    <property type="entry name" value="HTH-TYPE TRANSCRIPTIONAL REGULATOR RV0890C-RELATED"/>
    <property type="match status" value="1"/>
</dbReference>
<dbReference type="Pfam" id="PF00486">
    <property type="entry name" value="Trans_reg_C"/>
    <property type="match status" value="1"/>
</dbReference>